<evidence type="ECO:0000313" key="2">
    <source>
        <dbReference type="EMBL" id="CAL8068532.1"/>
    </source>
</evidence>
<gene>
    <name evidence="2" type="ORF">ODALV1_LOCUS316</name>
</gene>
<feature type="domain" description="G-protein coupled receptors family 2 profile 1" evidence="1">
    <location>
        <begin position="72"/>
        <end position="133"/>
    </location>
</feature>
<name>A0ABP1PP57_9HEXA</name>
<dbReference type="Gene3D" id="4.10.1240.10">
    <property type="entry name" value="GPCR, family 2, extracellular hormone receptor domain"/>
    <property type="match status" value="1"/>
</dbReference>
<sequence>MALNETFDVTELMDNDFDIGRSLKVSLFTETMEAIIQNMIPEVIQGNWDNLSYPLSEWQKSQLENLDKQGVSCMLKMWLIDQLNLKEGTFCNATWDNVYCWPPTPIGSVASRNCSEILELMNEPNADKIQGNVQTYLFKAHWDREIFNTYEDMVGGGENHRTN</sequence>
<protein>
    <recommendedName>
        <fullName evidence="1">G-protein coupled receptors family 2 profile 1 domain-containing protein</fullName>
    </recommendedName>
</protein>
<evidence type="ECO:0000313" key="3">
    <source>
        <dbReference type="Proteomes" id="UP001642540"/>
    </source>
</evidence>
<accession>A0ABP1PP57</accession>
<dbReference type="EMBL" id="CAXLJM020000001">
    <property type="protein sequence ID" value="CAL8068532.1"/>
    <property type="molecule type" value="Genomic_DNA"/>
</dbReference>
<dbReference type="InterPro" id="IPR001879">
    <property type="entry name" value="GPCR_2_extracellular_dom"/>
</dbReference>
<dbReference type="InterPro" id="IPR036445">
    <property type="entry name" value="GPCR_2_extracell_dom_sf"/>
</dbReference>
<proteinExistence type="predicted"/>
<organism evidence="2 3">
    <name type="scientific">Orchesella dallaii</name>
    <dbReference type="NCBI Taxonomy" id="48710"/>
    <lineage>
        <taxon>Eukaryota</taxon>
        <taxon>Metazoa</taxon>
        <taxon>Ecdysozoa</taxon>
        <taxon>Arthropoda</taxon>
        <taxon>Hexapoda</taxon>
        <taxon>Collembola</taxon>
        <taxon>Entomobryomorpha</taxon>
        <taxon>Entomobryoidea</taxon>
        <taxon>Orchesellidae</taxon>
        <taxon>Orchesellinae</taxon>
        <taxon>Orchesella</taxon>
    </lineage>
</organism>
<reference evidence="2 3" key="1">
    <citation type="submission" date="2024-08" db="EMBL/GenBank/DDBJ databases">
        <authorList>
            <person name="Cucini C."/>
            <person name="Frati F."/>
        </authorList>
    </citation>
    <scope>NUCLEOTIDE SEQUENCE [LARGE SCALE GENOMIC DNA]</scope>
</reference>
<comment type="caution">
    <text evidence="2">The sequence shown here is derived from an EMBL/GenBank/DDBJ whole genome shotgun (WGS) entry which is preliminary data.</text>
</comment>
<dbReference type="Proteomes" id="UP001642540">
    <property type="component" value="Unassembled WGS sequence"/>
</dbReference>
<dbReference type="SUPFAM" id="SSF111418">
    <property type="entry name" value="Hormone receptor domain"/>
    <property type="match status" value="1"/>
</dbReference>
<dbReference type="Pfam" id="PF02793">
    <property type="entry name" value="HRM"/>
    <property type="match status" value="1"/>
</dbReference>
<keyword evidence="3" id="KW-1185">Reference proteome</keyword>
<evidence type="ECO:0000259" key="1">
    <source>
        <dbReference type="PROSITE" id="PS50227"/>
    </source>
</evidence>
<dbReference type="PROSITE" id="PS50227">
    <property type="entry name" value="G_PROTEIN_RECEP_F2_3"/>
    <property type="match status" value="1"/>
</dbReference>